<gene>
    <name evidence="1" type="ORF">METZ01_LOCUS366356</name>
</gene>
<name>A0A382SVB7_9ZZZZ</name>
<evidence type="ECO:0000313" key="1">
    <source>
        <dbReference type="EMBL" id="SVD13502.1"/>
    </source>
</evidence>
<dbReference type="EMBL" id="UINC01131663">
    <property type="protein sequence ID" value="SVD13502.1"/>
    <property type="molecule type" value="Genomic_DNA"/>
</dbReference>
<protein>
    <recommendedName>
        <fullName evidence="2">Peptidase M1 membrane alanine aminopeptidase domain-containing protein</fullName>
    </recommendedName>
</protein>
<sequence length="307" mass="35258">HTIGGHSTIIYLNNSPDTLQHFYLNLYANAFQEGTVKHREYLAGLGRASRGARFKKGMDPYFSKYDISNFKIEEKDFTLTDTFRIDDTILSADLSKGLAPGASMTINLDWTQNVGEFSERAGRVGEQYNFAQWYPRVVVYDENGWFNEPFHAEGEFYGEFGIYNVTMDVPRGYVIGSTGTVTKGDPGWEEVRVDTSQKFSKWLKEFKSNRPKYDSDERRVVSFYAEDVHDFAWVTTPNFLYESGQWNGIDVHALFNQKNGKKWTKKAVARTERAIEWLSTKFGMYPYPQVTNTDRLAGGGMEYPMLV</sequence>
<dbReference type="AlphaFoldDB" id="A0A382SVB7"/>
<reference evidence="1" key="1">
    <citation type="submission" date="2018-05" db="EMBL/GenBank/DDBJ databases">
        <authorList>
            <person name="Lanie J.A."/>
            <person name="Ng W.-L."/>
            <person name="Kazmierczak K.M."/>
            <person name="Andrzejewski T.M."/>
            <person name="Davidsen T.M."/>
            <person name="Wayne K.J."/>
            <person name="Tettelin H."/>
            <person name="Glass J.I."/>
            <person name="Rusch D."/>
            <person name="Podicherti R."/>
            <person name="Tsui H.-C.T."/>
            <person name="Winkler M.E."/>
        </authorList>
    </citation>
    <scope>NUCLEOTIDE SEQUENCE</scope>
</reference>
<dbReference type="InterPro" id="IPR027268">
    <property type="entry name" value="Peptidase_M4/M1_CTD_sf"/>
</dbReference>
<dbReference type="Gene3D" id="1.10.390.10">
    <property type="entry name" value="Neutral Protease Domain 2"/>
    <property type="match status" value="1"/>
</dbReference>
<evidence type="ECO:0008006" key="2">
    <source>
        <dbReference type="Google" id="ProtNLM"/>
    </source>
</evidence>
<accession>A0A382SVB7</accession>
<organism evidence="1">
    <name type="scientific">marine metagenome</name>
    <dbReference type="NCBI Taxonomy" id="408172"/>
    <lineage>
        <taxon>unclassified sequences</taxon>
        <taxon>metagenomes</taxon>
        <taxon>ecological metagenomes</taxon>
    </lineage>
</organism>
<proteinExistence type="predicted"/>
<feature type="non-terminal residue" evidence="1">
    <location>
        <position position="1"/>
    </location>
</feature>
<feature type="non-terminal residue" evidence="1">
    <location>
        <position position="307"/>
    </location>
</feature>